<evidence type="ECO:0000256" key="5">
    <source>
        <dbReference type="RuleBase" id="RU003615"/>
    </source>
</evidence>
<dbReference type="Pfam" id="PF07821">
    <property type="entry name" value="Alpha-amyl_C2"/>
    <property type="match status" value="1"/>
</dbReference>
<evidence type="ECO:0000256" key="3">
    <source>
        <dbReference type="ARBA" id="ARBA00023277"/>
    </source>
</evidence>
<sequence>MQRVNSGCRYALAALALCCASGAHSSEQQHSSDAVMLQGFHWHSHQTNWYNSMQANALSIKQLGVSHVWFPPASDAAAPQGYLPRQLNNLNSAYGSAAQLQAATAALAQQGVKSVADIVVNHRVGSTNWADFTNPTWGPWAVTRDDEWGQGSGNWDSGDGYHAARDLDHSNATVQADIINWINNVLKPAGFSGIRFDYSKGYSAYYAGLYARATEADFCVGEVWTDLNYDNVDAHRQQLVDFVNGTAGDCGVFDFTTKGLLNQALNANQYWRLSNNYQPAGGIGWWPQKMVTFVDNHDTGPSEMCGNGQSYWPVACNKVMEGYAYILSHPGIPSVYWAHVYDWNLYQPIQALIALRRELNIRSDASVAVQVADASRYAAIVDDKLAVKIGPGDWQPGAGWTLALSGDGYALWKKSTSEQADWQRTVVFVYGVTAAGQDMFIRGGIDHNYAAANLGLSCTASNYQCALPIRHNNLRNPTTAPWKQNEQYLDWYGSESGQSSAALGTAADWTTNMWPASWGTKRTVALDGYGEEPLNQYGEHYWMLDVEMDCSRSANGWFELKTFISNGPGWEADISQPGAPYASGNHFAQCGKLNVFRRGEAQPVTISNF</sequence>
<dbReference type="CDD" id="cd11314">
    <property type="entry name" value="AmyAc_arch_bac_plant_AmyA"/>
    <property type="match status" value="1"/>
</dbReference>
<evidence type="ECO:0000256" key="6">
    <source>
        <dbReference type="RuleBase" id="RU361134"/>
    </source>
</evidence>
<evidence type="ECO:0000313" key="11">
    <source>
        <dbReference type="Proteomes" id="UP000004374"/>
    </source>
</evidence>
<reference evidence="10 11" key="1">
    <citation type="journal article" date="2012" name="J. Bacteriol.">
        <title>Genome Sequence of the Protease-Producing Bacterium Rheinheimera nanhaiensis E407-8T, Isolated from Deep-Sea Sediment of the South China Sea.</title>
        <authorList>
            <person name="Zhang X.-Y."/>
            <person name="Zhang Y.-J."/>
            <person name="Qin Q.-L."/>
            <person name="Xie B.-B."/>
            <person name="Chen X.-L."/>
            <person name="Zhou B.-C."/>
            <person name="Zhang Y.-Z."/>
        </authorList>
    </citation>
    <scope>NUCLEOTIDE SEQUENCE [LARGE SCALE GENOMIC DNA]</scope>
    <source>
        <strain evidence="10 11">E407-8</strain>
    </source>
</reference>
<evidence type="ECO:0000313" key="10">
    <source>
        <dbReference type="EMBL" id="GAB57793.1"/>
    </source>
</evidence>
<evidence type="ECO:0000259" key="9">
    <source>
        <dbReference type="SMART" id="SM00810"/>
    </source>
</evidence>
<evidence type="ECO:0000259" key="8">
    <source>
        <dbReference type="SMART" id="SM00642"/>
    </source>
</evidence>
<name>I1DUR5_9GAMM</name>
<dbReference type="GO" id="GO:0005975">
    <property type="term" value="P:carbohydrate metabolic process"/>
    <property type="evidence" value="ECO:0007669"/>
    <property type="project" value="InterPro"/>
</dbReference>
<organism evidence="10 11">
    <name type="scientific">Rheinheimera nanhaiensis E407-8</name>
    <dbReference type="NCBI Taxonomy" id="562729"/>
    <lineage>
        <taxon>Bacteria</taxon>
        <taxon>Pseudomonadati</taxon>
        <taxon>Pseudomonadota</taxon>
        <taxon>Gammaproteobacteria</taxon>
        <taxon>Chromatiales</taxon>
        <taxon>Chromatiaceae</taxon>
        <taxon>Rheinheimera</taxon>
    </lineage>
</organism>
<keyword evidence="3 6" id="KW-0119">Carbohydrate metabolism</keyword>
<evidence type="ECO:0000256" key="2">
    <source>
        <dbReference type="ARBA" id="ARBA00022801"/>
    </source>
</evidence>
<feature type="chain" id="PRO_5003638599" description="Alpha-amylase" evidence="7">
    <location>
        <begin position="26"/>
        <end position="609"/>
    </location>
</feature>
<dbReference type="PANTHER" id="PTHR43447">
    <property type="entry name" value="ALPHA-AMYLASE"/>
    <property type="match status" value="1"/>
</dbReference>
<dbReference type="SUPFAM" id="SSF51011">
    <property type="entry name" value="Glycosyl hydrolase domain"/>
    <property type="match status" value="1"/>
</dbReference>
<dbReference type="InterPro" id="IPR017853">
    <property type="entry name" value="GH"/>
</dbReference>
<feature type="signal peptide" evidence="7">
    <location>
        <begin position="1"/>
        <end position="25"/>
    </location>
</feature>
<dbReference type="InterPro" id="IPR006047">
    <property type="entry name" value="GH13_cat_dom"/>
</dbReference>
<dbReference type="InterPro" id="IPR012850">
    <property type="entry name" value="A-amylase_bs_C"/>
</dbReference>
<dbReference type="AlphaFoldDB" id="I1DUR5"/>
<accession>I1DUR5</accession>
<comment type="catalytic activity">
    <reaction evidence="6">
        <text>Endohydrolysis of (1-&gt;4)-alpha-D-glucosidic linkages in polysaccharides containing three or more (1-&gt;4)-alpha-linked D-glucose units.</text>
        <dbReference type="EC" id="3.2.1.1"/>
    </reaction>
</comment>
<keyword evidence="4 6" id="KW-0326">Glycosidase</keyword>
<dbReference type="STRING" id="562729.RNAN_0762"/>
<evidence type="ECO:0000256" key="7">
    <source>
        <dbReference type="SAM" id="SignalP"/>
    </source>
</evidence>
<comment type="similarity">
    <text evidence="1 5">Belongs to the glycosyl hydrolase 13 family.</text>
</comment>
<dbReference type="GO" id="GO:0004556">
    <property type="term" value="F:alpha-amylase activity"/>
    <property type="evidence" value="ECO:0007669"/>
    <property type="project" value="UniProtKB-UniRule"/>
</dbReference>
<feature type="domain" description="Alpha-amylase C-terminal beta-sheet" evidence="9">
    <location>
        <begin position="357"/>
        <end position="414"/>
    </location>
</feature>
<dbReference type="InterPro" id="IPR013780">
    <property type="entry name" value="Glyco_hydro_b"/>
</dbReference>
<dbReference type="EMBL" id="BAFK01000003">
    <property type="protein sequence ID" value="GAB57793.1"/>
    <property type="molecule type" value="Genomic_DNA"/>
</dbReference>
<dbReference type="Gene3D" id="3.20.20.80">
    <property type="entry name" value="Glycosidases"/>
    <property type="match status" value="1"/>
</dbReference>
<dbReference type="SMART" id="SM00642">
    <property type="entry name" value="Aamy"/>
    <property type="match status" value="1"/>
</dbReference>
<keyword evidence="2 6" id="KW-0378">Hydrolase</keyword>
<evidence type="ECO:0000256" key="4">
    <source>
        <dbReference type="ARBA" id="ARBA00023295"/>
    </source>
</evidence>
<protein>
    <recommendedName>
        <fullName evidence="6">Alpha-amylase</fullName>
        <ecNumber evidence="6">3.2.1.1</ecNumber>
    </recommendedName>
</protein>
<dbReference type="Gene3D" id="2.60.40.1180">
    <property type="entry name" value="Golgi alpha-mannosidase II"/>
    <property type="match status" value="1"/>
</dbReference>
<dbReference type="OrthoDB" id="9805159at2"/>
<comment type="caution">
    <text evidence="10">The sequence shown here is derived from an EMBL/GenBank/DDBJ whole genome shotgun (WGS) entry which is preliminary data.</text>
</comment>
<feature type="domain" description="Glycosyl hydrolase family 13 catalytic" evidence="8">
    <location>
        <begin position="34"/>
        <end position="356"/>
    </location>
</feature>
<dbReference type="SUPFAM" id="SSF51445">
    <property type="entry name" value="(Trans)glycosidases"/>
    <property type="match status" value="1"/>
</dbReference>
<dbReference type="Proteomes" id="UP000004374">
    <property type="component" value="Unassembled WGS sequence"/>
</dbReference>
<dbReference type="PRINTS" id="PR00110">
    <property type="entry name" value="ALPHAAMYLASE"/>
</dbReference>
<proteinExistence type="inferred from homology"/>
<gene>
    <name evidence="10" type="ORF">RNAN_0762</name>
</gene>
<dbReference type="EC" id="3.2.1.1" evidence="6"/>
<dbReference type="GO" id="GO:0005509">
    <property type="term" value="F:calcium ion binding"/>
    <property type="evidence" value="ECO:0007669"/>
    <property type="project" value="InterPro"/>
</dbReference>
<dbReference type="Pfam" id="PF00128">
    <property type="entry name" value="Alpha-amylase"/>
    <property type="match status" value="1"/>
</dbReference>
<dbReference type="SMART" id="SM00810">
    <property type="entry name" value="Alpha-amyl_C2"/>
    <property type="match status" value="1"/>
</dbReference>
<dbReference type="InterPro" id="IPR006046">
    <property type="entry name" value="Alpha_amylase"/>
</dbReference>
<keyword evidence="7" id="KW-0732">Signal</keyword>
<dbReference type="RefSeq" id="WP_008218869.1">
    <property type="nucleotide sequence ID" value="NZ_BAFK01000003.1"/>
</dbReference>
<keyword evidence="11" id="KW-1185">Reference proteome</keyword>
<evidence type="ECO:0000256" key="1">
    <source>
        <dbReference type="ARBA" id="ARBA00008061"/>
    </source>
</evidence>